<feature type="region of interest" description="Disordered" evidence="1">
    <location>
        <begin position="55"/>
        <end position="78"/>
    </location>
</feature>
<evidence type="ECO:0000313" key="3">
    <source>
        <dbReference type="EMBL" id="KAF4473711.1"/>
    </source>
</evidence>
<keyword evidence="2" id="KW-0732">Signal</keyword>
<evidence type="ECO:0000256" key="2">
    <source>
        <dbReference type="SAM" id="SignalP"/>
    </source>
</evidence>
<dbReference type="GeneID" id="43611779"/>
<keyword evidence="4" id="KW-1185">Reference proteome</keyword>
<dbReference type="Proteomes" id="UP000011096">
    <property type="component" value="Unassembled WGS sequence"/>
</dbReference>
<accession>A0A7J6IDD2</accession>
<dbReference type="InParanoid" id="A0A7J6IDD2"/>
<dbReference type="EMBL" id="ANPB02000012">
    <property type="protein sequence ID" value="KAF4473711.1"/>
    <property type="molecule type" value="Genomic_DNA"/>
</dbReference>
<organism evidence="3 4">
    <name type="scientific">Colletotrichum fructicola (strain Nara gc5)</name>
    <name type="common">Anthracnose fungus</name>
    <name type="synonym">Colletotrichum gloeosporioides (strain Nara gc5)</name>
    <dbReference type="NCBI Taxonomy" id="1213859"/>
    <lineage>
        <taxon>Eukaryota</taxon>
        <taxon>Fungi</taxon>
        <taxon>Dikarya</taxon>
        <taxon>Ascomycota</taxon>
        <taxon>Pezizomycotina</taxon>
        <taxon>Sordariomycetes</taxon>
        <taxon>Hypocreomycetidae</taxon>
        <taxon>Glomerellales</taxon>
        <taxon>Glomerellaceae</taxon>
        <taxon>Colletotrichum</taxon>
        <taxon>Colletotrichum gloeosporioides species complex</taxon>
    </lineage>
</organism>
<proteinExistence type="predicted"/>
<dbReference type="AlphaFoldDB" id="A0A7J6IDD2"/>
<reference evidence="3 4" key="1">
    <citation type="submission" date="2012-08" db="EMBL/GenBank/DDBJ databases">
        <authorList>
            <person name="Gan P.H.P."/>
            <person name="Ikeda K."/>
            <person name="Irieda H."/>
            <person name="Narusaka M."/>
            <person name="O'Connell R.J."/>
            <person name="Narusaka Y."/>
            <person name="Takano Y."/>
            <person name="Kubo Y."/>
            <person name="Shirasu K."/>
        </authorList>
    </citation>
    <scope>NUCLEOTIDE SEQUENCE [LARGE SCALE GENOMIC DNA]</scope>
    <source>
        <strain evidence="3 4">Nara gc5</strain>
    </source>
</reference>
<evidence type="ECO:0000313" key="4">
    <source>
        <dbReference type="Proteomes" id="UP000011096"/>
    </source>
</evidence>
<feature type="signal peptide" evidence="2">
    <location>
        <begin position="1"/>
        <end position="36"/>
    </location>
</feature>
<feature type="chain" id="PRO_5029542738" evidence="2">
    <location>
        <begin position="37"/>
        <end position="105"/>
    </location>
</feature>
<name>A0A7J6IDD2_COLFN</name>
<reference evidence="3 4" key="2">
    <citation type="submission" date="2020-04" db="EMBL/GenBank/DDBJ databases">
        <title>Genome sequencing and assembly of multiple isolates from the Colletotrichum gloeosporioides species complex.</title>
        <authorList>
            <person name="Gan P."/>
            <person name="Shirasu K."/>
        </authorList>
    </citation>
    <scope>NUCLEOTIDE SEQUENCE [LARGE SCALE GENOMIC DNA]</scope>
    <source>
        <strain evidence="3 4">Nara gc5</strain>
    </source>
</reference>
<protein>
    <submittedName>
        <fullName evidence="3">Uncharacterized protein</fullName>
    </submittedName>
</protein>
<evidence type="ECO:0000256" key="1">
    <source>
        <dbReference type="SAM" id="MobiDB-lite"/>
    </source>
</evidence>
<feature type="compositionally biased region" description="Low complexity" evidence="1">
    <location>
        <begin position="56"/>
        <end position="66"/>
    </location>
</feature>
<gene>
    <name evidence="3" type="ORF">CGGC5_v017376</name>
</gene>
<dbReference type="RefSeq" id="XP_031875979.2">
    <property type="nucleotide sequence ID" value="XM_032027655.2"/>
</dbReference>
<comment type="caution">
    <text evidence="3">The sequence shown here is derived from an EMBL/GenBank/DDBJ whole genome shotgun (WGS) entry which is preliminary data.</text>
</comment>
<sequence>MHIPLAILTNRHPPTISGTLWLRAIAAVLWPAITASQSTSQAYCVSVSGAGNPGVTTTSIPSATAAPTPPAPTYTGQPSDCNKWDVVESGDSCRHTASADLVRCR</sequence>